<dbReference type="PROSITE" id="PS00573">
    <property type="entry name" value="PYRIDINE_REDOX_2"/>
    <property type="match status" value="1"/>
</dbReference>
<dbReference type="Pfam" id="PF07992">
    <property type="entry name" value="Pyr_redox_2"/>
    <property type="match status" value="1"/>
</dbReference>
<organism evidence="7 8">
    <name type="scientific">Candidatus Saccharimonas aalborgensis</name>
    <dbReference type="NCBI Taxonomy" id="1332188"/>
    <lineage>
        <taxon>Bacteria</taxon>
        <taxon>Candidatus Saccharimonadota</taxon>
        <taxon>Candidatus Saccharimonadia</taxon>
        <taxon>Candidatus Saccharimonadales</taxon>
        <taxon>Candidatus Saccharimonadaceae</taxon>
        <taxon>Candidatus Saccharimonas</taxon>
    </lineage>
</organism>
<evidence type="ECO:0000256" key="1">
    <source>
        <dbReference type="ARBA" id="ARBA00022630"/>
    </source>
</evidence>
<dbReference type="OrthoDB" id="9806179at2"/>
<dbReference type="PATRIC" id="fig|1332188.3.peg.98"/>
<dbReference type="EMBL" id="CP005957">
    <property type="protein sequence ID" value="AGL61809.1"/>
    <property type="molecule type" value="Genomic_DNA"/>
</dbReference>
<dbReference type="GO" id="GO:0004791">
    <property type="term" value="F:thioredoxin-disulfide reductase (NADPH) activity"/>
    <property type="evidence" value="ECO:0007669"/>
    <property type="project" value="UniProtKB-EC"/>
</dbReference>
<evidence type="ECO:0000313" key="7">
    <source>
        <dbReference type="EMBL" id="AGL61809.1"/>
    </source>
</evidence>
<sequence>MMTDETIHDVVMIGAGPSALAAAIYTTREDIETVLYEKAVVGGLAAITDKVDNYPGFPDGIEGLTLADNLQKQAERFGAVIKYGDVSAVRRGQDGIVLTVDGEEVKAQSVLIATGSDYNKLGIPGEAEYYGRGVHYCATCDGAFYRDKRLVVVGGGNSGVQEAIFLTRFASHIDLLVRSTVKASQVLQDELQKYVDAGKVTIHLQTVPTEISVDSETKAMTVRTVSAGQSDELQVDGTFVFIGLKPNTEFLVGSGVELDPIGHIITNEHLETAVPGIFASGDVRSGATMQVASAVGEGATAALNIREYLDALSSAKN</sequence>
<accession>R4PLV2</accession>
<proteinExistence type="predicted"/>
<keyword evidence="5" id="KW-0676">Redox-active center</keyword>
<dbReference type="KEGG" id="saal:L336_0098"/>
<protein>
    <submittedName>
        <fullName evidence="7">Putative thioredoxin reductase</fullName>
        <ecNumber evidence="7">1.8.1.9</ecNumber>
    </submittedName>
</protein>
<keyword evidence="3 7" id="KW-0560">Oxidoreductase</keyword>
<evidence type="ECO:0000256" key="2">
    <source>
        <dbReference type="ARBA" id="ARBA00022827"/>
    </source>
</evidence>
<dbReference type="HOGENOM" id="CLU_031864_5_1_0"/>
<dbReference type="STRING" id="1332188.L336_0098"/>
<evidence type="ECO:0000256" key="4">
    <source>
        <dbReference type="ARBA" id="ARBA00023157"/>
    </source>
</evidence>
<evidence type="ECO:0000256" key="5">
    <source>
        <dbReference type="ARBA" id="ARBA00023284"/>
    </source>
</evidence>
<dbReference type="InterPro" id="IPR008255">
    <property type="entry name" value="Pyr_nucl-diS_OxRdtase_2_AS"/>
</dbReference>
<keyword evidence="4" id="KW-1015">Disulfide bond</keyword>
<name>R4PLV2_9BACT</name>
<evidence type="ECO:0000313" key="8">
    <source>
        <dbReference type="Proteomes" id="UP000013893"/>
    </source>
</evidence>
<dbReference type="PRINTS" id="PR00469">
    <property type="entry name" value="PNDRDTASEII"/>
</dbReference>
<keyword evidence="1" id="KW-0285">Flavoprotein</keyword>
<gene>
    <name evidence="7" type="ORF">L336_0098</name>
</gene>
<feature type="domain" description="FAD/NAD(P)-binding" evidence="6">
    <location>
        <begin position="8"/>
        <end position="298"/>
    </location>
</feature>
<reference evidence="7 8" key="1">
    <citation type="journal article" date="2013" name="Nat. Biotechnol.">
        <title>Genome sequences of rare, uncultured bacteria obtained by differential coverage binning of multiple metagenomes.</title>
        <authorList>
            <person name="Albertsen M."/>
            <person name="Hugenholtz P."/>
            <person name="Skarshewski A."/>
            <person name="Nielsen K.L."/>
            <person name="Tyson G.W."/>
            <person name="Nielsen P.H."/>
        </authorList>
    </citation>
    <scope>NUCLEOTIDE SEQUENCE [LARGE SCALE GENOMIC DNA]</scope>
    <source>
        <strain evidence="7">TM71</strain>
    </source>
</reference>
<dbReference type="Proteomes" id="UP000013893">
    <property type="component" value="Chromosome"/>
</dbReference>
<dbReference type="RefSeq" id="WP_015641260.1">
    <property type="nucleotide sequence ID" value="NC_021219.1"/>
</dbReference>
<dbReference type="AlphaFoldDB" id="R4PLV2"/>
<keyword evidence="2" id="KW-0274">FAD</keyword>
<dbReference type="InterPro" id="IPR050097">
    <property type="entry name" value="Ferredoxin-NADP_redctase_2"/>
</dbReference>
<dbReference type="InterPro" id="IPR036188">
    <property type="entry name" value="FAD/NAD-bd_sf"/>
</dbReference>
<dbReference type="SUPFAM" id="SSF51905">
    <property type="entry name" value="FAD/NAD(P)-binding domain"/>
    <property type="match status" value="1"/>
</dbReference>
<keyword evidence="8" id="KW-1185">Reference proteome</keyword>
<evidence type="ECO:0000259" key="6">
    <source>
        <dbReference type="Pfam" id="PF07992"/>
    </source>
</evidence>
<dbReference type="PANTHER" id="PTHR48105">
    <property type="entry name" value="THIOREDOXIN REDUCTASE 1-RELATED-RELATED"/>
    <property type="match status" value="1"/>
</dbReference>
<evidence type="ECO:0000256" key="3">
    <source>
        <dbReference type="ARBA" id="ARBA00023002"/>
    </source>
</evidence>
<dbReference type="PRINTS" id="PR00368">
    <property type="entry name" value="FADPNR"/>
</dbReference>
<dbReference type="EC" id="1.8.1.9" evidence="7"/>
<dbReference type="Gene3D" id="3.50.50.60">
    <property type="entry name" value="FAD/NAD(P)-binding domain"/>
    <property type="match status" value="2"/>
</dbReference>
<dbReference type="InterPro" id="IPR023753">
    <property type="entry name" value="FAD/NAD-binding_dom"/>
</dbReference>